<dbReference type="InterPro" id="IPR029063">
    <property type="entry name" value="SAM-dependent_MTases_sf"/>
</dbReference>
<dbReference type="Pfam" id="PF05958">
    <property type="entry name" value="tRNA_U5-meth_tr"/>
    <property type="match status" value="1"/>
</dbReference>
<dbReference type="InterPro" id="IPR030391">
    <property type="entry name" value="MeTrfase_TrmA_CS"/>
</dbReference>
<dbReference type="RefSeq" id="WP_135849879.1">
    <property type="nucleotide sequence ID" value="NZ_RHPJ01000003.1"/>
</dbReference>
<dbReference type="Gene3D" id="3.40.50.150">
    <property type="entry name" value="Vaccinia Virus protein VP39"/>
    <property type="match status" value="1"/>
</dbReference>
<keyword evidence="2 4" id="KW-0808">Transferase</keyword>
<evidence type="ECO:0000256" key="3">
    <source>
        <dbReference type="ARBA" id="ARBA00022691"/>
    </source>
</evidence>
<organism evidence="7 8">
    <name type="scientific">Serinibacter arcticus</name>
    <dbReference type="NCBI Taxonomy" id="1655435"/>
    <lineage>
        <taxon>Bacteria</taxon>
        <taxon>Bacillati</taxon>
        <taxon>Actinomycetota</taxon>
        <taxon>Actinomycetes</taxon>
        <taxon>Micrococcales</taxon>
        <taxon>Beutenbergiaceae</taxon>
        <taxon>Serinibacter</taxon>
    </lineage>
</organism>
<feature type="active site" description="Nucleophile" evidence="4">
    <location>
        <position position="340"/>
    </location>
</feature>
<dbReference type="Pfam" id="PF13847">
    <property type="entry name" value="Methyltransf_31"/>
    <property type="match status" value="1"/>
</dbReference>
<dbReference type="Gene3D" id="2.40.50.1070">
    <property type="match status" value="1"/>
</dbReference>
<keyword evidence="3 4" id="KW-0949">S-adenosyl-L-methionine</keyword>
<name>A0A4Z1E379_9MICO</name>
<dbReference type="OrthoDB" id="9804590at2"/>
<feature type="binding site" evidence="4">
    <location>
        <position position="267"/>
    </location>
    <ligand>
        <name>S-adenosyl-L-methionine</name>
        <dbReference type="ChEBI" id="CHEBI:59789"/>
    </ligand>
</feature>
<evidence type="ECO:0000256" key="4">
    <source>
        <dbReference type="PROSITE-ProRule" id="PRU01024"/>
    </source>
</evidence>
<sequence length="383" mass="41784">MRCDYLERDLCRSCTLLHLPYDTQVARKEAAVRGLLAPLALPAEVWLPPVVSPDSRFRNKAKMVVGGTVAEPVLGIQSIEGPPGQVTDLTRCPLHDPAIENALPELRRFVTTAALTPYDVASRRGELKYVLVTASPEGDLMVRLVLRSREAEVRIRKHLPALLASLPTIAVVSLNIHPQHAAVLEGPEEIVLHGATLTMTVDGLPLHLRPRSFFQTNTAVATALYRHATDWLAELRPRTLWDLYCGVGGFALHAATALPDLDVLGVEVSPEAVASAERTARDLGLDRATFRADDAGAVALGDPARAPDVVVVNPPRRGIGPDLAGWLETSRAEHVLYSSCNAASLARDLTAMPSLRVERAQVLDMFPHTDHYEVLVLLSRERR</sequence>
<proteinExistence type="inferred from homology"/>
<feature type="binding site" evidence="4">
    <location>
        <position position="313"/>
    </location>
    <ligand>
        <name>S-adenosyl-L-methionine</name>
        <dbReference type="ChEBI" id="CHEBI:59789"/>
    </ligand>
</feature>
<evidence type="ECO:0000256" key="1">
    <source>
        <dbReference type="ARBA" id="ARBA00022603"/>
    </source>
</evidence>
<protein>
    <submittedName>
        <fullName evidence="7">23S rRNA (Uracil-5-)-methyltransferase rumB</fullName>
    </submittedName>
</protein>
<dbReference type="EMBL" id="RHPJ01000003">
    <property type="protein sequence ID" value="TGO04247.1"/>
    <property type="molecule type" value="Genomic_DNA"/>
</dbReference>
<keyword evidence="1 4" id="KW-0489">Methyltransferase</keyword>
<evidence type="ECO:0000313" key="8">
    <source>
        <dbReference type="Proteomes" id="UP000297318"/>
    </source>
</evidence>
<evidence type="ECO:0000256" key="2">
    <source>
        <dbReference type="ARBA" id="ARBA00022679"/>
    </source>
</evidence>
<dbReference type="GO" id="GO:0070475">
    <property type="term" value="P:rRNA base methylation"/>
    <property type="evidence" value="ECO:0007669"/>
    <property type="project" value="TreeGrafter"/>
</dbReference>
<dbReference type="NCBIfam" id="NF002909">
    <property type="entry name" value="PRK03522.2-1"/>
    <property type="match status" value="1"/>
</dbReference>
<comment type="caution">
    <text evidence="7">The sequence shown here is derived from an EMBL/GenBank/DDBJ whole genome shotgun (WGS) entry which is preliminary data.</text>
</comment>
<dbReference type="PANTHER" id="PTHR11061:SF30">
    <property type="entry name" value="TRNA (URACIL(54)-C(5))-METHYLTRANSFERASE"/>
    <property type="match status" value="1"/>
</dbReference>
<dbReference type="PROSITE" id="PS01230">
    <property type="entry name" value="TRMA_1"/>
    <property type="match status" value="1"/>
</dbReference>
<dbReference type="PROSITE" id="PS51687">
    <property type="entry name" value="SAM_MT_RNA_M5U"/>
    <property type="match status" value="1"/>
</dbReference>
<evidence type="ECO:0000259" key="6">
    <source>
        <dbReference type="Pfam" id="PF13847"/>
    </source>
</evidence>
<gene>
    <name evidence="7" type="ORF">SERN_1840</name>
</gene>
<dbReference type="SUPFAM" id="SSF53335">
    <property type="entry name" value="S-adenosyl-L-methionine-dependent methyltransferases"/>
    <property type="match status" value="1"/>
</dbReference>
<dbReference type="InterPro" id="IPR025714">
    <property type="entry name" value="Methyltranfer_dom"/>
</dbReference>
<feature type="domain" description="Methyltransferase" evidence="6">
    <location>
        <begin position="242"/>
        <end position="299"/>
    </location>
</feature>
<dbReference type="PROSITE" id="PS01231">
    <property type="entry name" value="TRMA_2"/>
    <property type="match status" value="1"/>
</dbReference>
<dbReference type="InterPro" id="IPR010280">
    <property type="entry name" value="U5_MeTrfase_fam"/>
</dbReference>
<keyword evidence="8" id="KW-1185">Reference proteome</keyword>
<feature type="binding site" evidence="4">
    <location>
        <position position="215"/>
    </location>
    <ligand>
        <name>S-adenosyl-L-methionine</name>
        <dbReference type="ChEBI" id="CHEBI:59789"/>
    </ligand>
</feature>
<comment type="similarity">
    <text evidence="4">Belongs to the class I-like SAM-binding methyltransferase superfamily. RNA M5U methyltransferase family.</text>
</comment>
<dbReference type="AlphaFoldDB" id="A0A4Z1E379"/>
<evidence type="ECO:0000256" key="5">
    <source>
        <dbReference type="PROSITE-ProRule" id="PRU10015"/>
    </source>
</evidence>
<dbReference type="PANTHER" id="PTHR11061">
    <property type="entry name" value="RNA M5U METHYLTRANSFERASE"/>
    <property type="match status" value="1"/>
</dbReference>
<reference evidence="7 8" key="1">
    <citation type="submission" date="2018-11" db="EMBL/GenBank/DDBJ databases">
        <title>Complete genome sequencing of the Actinobacteria Serinibacter sp. K3-2.</title>
        <authorList>
            <person name="Rakitin A.L."/>
            <person name="Beletsky A.V."/>
            <person name="Mardanov A.V."/>
            <person name="Ravin N.V."/>
            <person name="Gromova A.S."/>
            <person name="Filippova S.N."/>
            <person name="Gal'Chenko V.F."/>
        </authorList>
    </citation>
    <scope>NUCLEOTIDE SEQUENCE [LARGE SCALE GENOMIC DNA]</scope>
    <source>
        <strain evidence="7 8">K3-2</strain>
    </source>
</reference>
<dbReference type="Proteomes" id="UP000297318">
    <property type="component" value="Unassembled WGS sequence"/>
</dbReference>
<feature type="active site" evidence="5">
    <location>
        <position position="340"/>
    </location>
</feature>
<accession>A0A4Z1E379</accession>
<dbReference type="InterPro" id="IPR030390">
    <property type="entry name" value="MeTrfase_TrmA_AS"/>
</dbReference>
<dbReference type="CDD" id="cd02440">
    <property type="entry name" value="AdoMet_MTases"/>
    <property type="match status" value="1"/>
</dbReference>
<evidence type="ECO:0000313" key="7">
    <source>
        <dbReference type="EMBL" id="TGO04247.1"/>
    </source>
</evidence>
<dbReference type="GO" id="GO:0070041">
    <property type="term" value="F:rRNA (uridine-C5-)-methyltransferase activity"/>
    <property type="evidence" value="ECO:0007669"/>
    <property type="project" value="TreeGrafter"/>
</dbReference>
<feature type="binding site" evidence="4">
    <location>
        <position position="244"/>
    </location>
    <ligand>
        <name>S-adenosyl-L-methionine</name>
        <dbReference type="ChEBI" id="CHEBI:59789"/>
    </ligand>
</feature>